<sequence length="270" mass="28542">MRARAVGVAAGETWRRRPAGLPDITARAGDAAEAGEAALGAAGAGAATAAVDVVESADEEVTSRWAATPVVASTVETPALVMSFTGSKLPFRHRWVCAAPSEQTKVEGVACLPRNPRPPDLGQGVQQKPLFQLGRADGTTSLDGSRIMDRWVEKSGMKFGRGREGEKKFDGLALGQERQQSRPRIKNKGLAAHGPILGPFMSCLTWAPLCSMESNPIAGQDLSSGPHLQGGSESNMSYVLNKVGLKKNGFNELVSGLSRRYQPHAIGEAE</sequence>
<dbReference type="Proteomes" id="UP001497516">
    <property type="component" value="Chromosome 8"/>
</dbReference>
<organism evidence="1 2">
    <name type="scientific">Linum trigynum</name>
    <dbReference type="NCBI Taxonomy" id="586398"/>
    <lineage>
        <taxon>Eukaryota</taxon>
        <taxon>Viridiplantae</taxon>
        <taxon>Streptophyta</taxon>
        <taxon>Embryophyta</taxon>
        <taxon>Tracheophyta</taxon>
        <taxon>Spermatophyta</taxon>
        <taxon>Magnoliopsida</taxon>
        <taxon>eudicotyledons</taxon>
        <taxon>Gunneridae</taxon>
        <taxon>Pentapetalae</taxon>
        <taxon>rosids</taxon>
        <taxon>fabids</taxon>
        <taxon>Malpighiales</taxon>
        <taxon>Linaceae</taxon>
        <taxon>Linum</taxon>
    </lineage>
</organism>
<accession>A0AAV2GCN6</accession>
<keyword evidence="2" id="KW-1185">Reference proteome</keyword>
<dbReference type="EMBL" id="OZ034821">
    <property type="protein sequence ID" value="CAL1407967.1"/>
    <property type="molecule type" value="Genomic_DNA"/>
</dbReference>
<name>A0AAV2GCN6_9ROSI</name>
<reference evidence="1 2" key="1">
    <citation type="submission" date="2024-04" db="EMBL/GenBank/DDBJ databases">
        <authorList>
            <person name="Fracassetti M."/>
        </authorList>
    </citation>
    <scope>NUCLEOTIDE SEQUENCE [LARGE SCALE GENOMIC DNA]</scope>
</reference>
<dbReference type="AlphaFoldDB" id="A0AAV2GCN6"/>
<protein>
    <submittedName>
        <fullName evidence="1">Uncharacterized protein</fullName>
    </submittedName>
</protein>
<evidence type="ECO:0000313" key="1">
    <source>
        <dbReference type="EMBL" id="CAL1407967.1"/>
    </source>
</evidence>
<proteinExistence type="predicted"/>
<gene>
    <name evidence="1" type="ORF">LTRI10_LOCUS47598</name>
</gene>
<evidence type="ECO:0000313" key="2">
    <source>
        <dbReference type="Proteomes" id="UP001497516"/>
    </source>
</evidence>